<dbReference type="HAMAP" id="MF_00169">
    <property type="entry name" value="AroQ"/>
    <property type="match status" value="1"/>
</dbReference>
<protein>
    <recommendedName>
        <fullName evidence="5 7">3-dehydroquinate dehydratase</fullName>
        <shortName evidence="7">3-dehydroquinase</shortName>
        <ecNumber evidence="5 7">4.2.1.10</ecNumber>
    </recommendedName>
    <alternativeName>
        <fullName evidence="7">Type II DHQase</fullName>
    </alternativeName>
</protein>
<dbReference type="EMBL" id="DRTD01000105">
    <property type="protein sequence ID" value="HHE54417.1"/>
    <property type="molecule type" value="Genomic_DNA"/>
</dbReference>
<dbReference type="NCBIfam" id="TIGR01088">
    <property type="entry name" value="aroQ"/>
    <property type="match status" value="1"/>
</dbReference>
<organism evidence="11">
    <name type="scientific">Caldithrix abyssi</name>
    <dbReference type="NCBI Taxonomy" id="187145"/>
    <lineage>
        <taxon>Bacteria</taxon>
        <taxon>Pseudomonadati</taxon>
        <taxon>Calditrichota</taxon>
        <taxon>Calditrichia</taxon>
        <taxon>Calditrichales</taxon>
        <taxon>Calditrichaceae</taxon>
        <taxon>Caldithrix</taxon>
    </lineage>
</organism>
<dbReference type="Proteomes" id="UP000886111">
    <property type="component" value="Unassembled WGS sequence"/>
</dbReference>
<keyword evidence="6 7" id="KW-0456">Lyase</keyword>
<dbReference type="EC" id="4.2.1.10" evidence="5 7"/>
<evidence type="ECO:0000256" key="10">
    <source>
        <dbReference type="PIRSR" id="PIRSR001399-3"/>
    </source>
</evidence>
<feature type="binding site" evidence="7 9">
    <location>
        <position position="71"/>
    </location>
    <ligand>
        <name>substrate</name>
    </ligand>
</feature>
<dbReference type="InterPro" id="IPR036441">
    <property type="entry name" value="DHquinase_II_sf"/>
</dbReference>
<dbReference type="GO" id="GO:0008652">
    <property type="term" value="P:amino acid biosynthetic process"/>
    <property type="evidence" value="ECO:0007669"/>
    <property type="project" value="UniProtKB-KW"/>
</dbReference>
<dbReference type="CDD" id="cd00466">
    <property type="entry name" value="DHQase_II"/>
    <property type="match status" value="1"/>
</dbReference>
<feature type="active site" description="Proton donor" evidence="7 8">
    <location>
        <position position="97"/>
    </location>
</feature>
<dbReference type="GO" id="GO:0009073">
    <property type="term" value="P:aromatic amino acid family biosynthetic process"/>
    <property type="evidence" value="ECO:0007669"/>
    <property type="project" value="UniProtKB-KW"/>
</dbReference>
<dbReference type="Pfam" id="PF01220">
    <property type="entry name" value="DHquinase_II"/>
    <property type="match status" value="1"/>
</dbReference>
<feature type="binding site" evidence="7 9">
    <location>
        <position position="77"/>
    </location>
    <ligand>
        <name>substrate</name>
    </ligand>
</feature>
<sequence length="142" mass="15982">MKMLIIHGPNLNLLGHRKPEIYGNQTLDQLNQKIKNHFPELELEFFQSNHEGELIDKIHQAMEVFDGIVLNAGALTHYSYSLRDAIEACHIPVVEVHLSNIAGREGFRRESVISEVCLGTISGFGVTSYLLGVQALKEHLKH</sequence>
<evidence type="ECO:0000256" key="4">
    <source>
        <dbReference type="ARBA" id="ARBA00011193"/>
    </source>
</evidence>
<keyword evidence="7" id="KW-0057">Aromatic amino acid biosynthesis</keyword>
<dbReference type="NCBIfam" id="NF003805">
    <property type="entry name" value="PRK05395.1-2"/>
    <property type="match status" value="1"/>
</dbReference>
<comment type="catalytic activity">
    <reaction evidence="1 7">
        <text>3-dehydroquinate = 3-dehydroshikimate + H2O</text>
        <dbReference type="Rhea" id="RHEA:21096"/>
        <dbReference type="ChEBI" id="CHEBI:15377"/>
        <dbReference type="ChEBI" id="CHEBI:16630"/>
        <dbReference type="ChEBI" id="CHEBI:32364"/>
        <dbReference type="EC" id="4.2.1.10"/>
    </reaction>
</comment>
<dbReference type="PIRSF" id="PIRSF001399">
    <property type="entry name" value="DHquinase_II"/>
    <property type="match status" value="1"/>
</dbReference>
<evidence type="ECO:0000256" key="2">
    <source>
        <dbReference type="ARBA" id="ARBA00004902"/>
    </source>
</evidence>
<reference evidence="11" key="1">
    <citation type="journal article" date="2020" name="mSystems">
        <title>Genome- and Community-Level Interaction Insights into Carbon Utilization and Element Cycling Functions of Hydrothermarchaeota in Hydrothermal Sediment.</title>
        <authorList>
            <person name="Zhou Z."/>
            <person name="Liu Y."/>
            <person name="Xu W."/>
            <person name="Pan J."/>
            <person name="Luo Z.H."/>
            <person name="Li M."/>
        </authorList>
    </citation>
    <scope>NUCLEOTIDE SEQUENCE [LARGE SCALE GENOMIC DNA]</scope>
    <source>
        <strain evidence="11">HyVt-76</strain>
    </source>
</reference>
<dbReference type="GO" id="GO:0019631">
    <property type="term" value="P:quinate catabolic process"/>
    <property type="evidence" value="ECO:0007669"/>
    <property type="project" value="TreeGrafter"/>
</dbReference>
<evidence type="ECO:0000256" key="3">
    <source>
        <dbReference type="ARBA" id="ARBA00011037"/>
    </source>
</evidence>
<feature type="site" description="Transition state stabilizer" evidence="7 10">
    <location>
        <position position="17"/>
    </location>
</feature>
<name>A0A7V5LI74_CALAY</name>
<feature type="active site" description="Proton acceptor" evidence="7 8">
    <location>
        <position position="22"/>
    </location>
</feature>
<dbReference type="UniPathway" id="UPA00053">
    <property type="reaction ID" value="UER00086"/>
</dbReference>
<dbReference type="NCBIfam" id="NF003806">
    <property type="entry name" value="PRK05395.1-3"/>
    <property type="match status" value="1"/>
</dbReference>
<evidence type="ECO:0000256" key="5">
    <source>
        <dbReference type="ARBA" id="ARBA00012060"/>
    </source>
</evidence>
<dbReference type="SUPFAM" id="SSF52304">
    <property type="entry name" value="Type II 3-dehydroquinate dehydratase"/>
    <property type="match status" value="1"/>
</dbReference>
<comment type="similarity">
    <text evidence="3 7">Belongs to the type-II 3-dehydroquinase family.</text>
</comment>
<comment type="subunit">
    <text evidence="4 7">Homododecamer.</text>
</comment>
<feature type="binding site" evidence="7 9">
    <location>
        <begin position="98"/>
        <end position="99"/>
    </location>
    <ligand>
        <name>substrate</name>
    </ligand>
</feature>
<evidence type="ECO:0000256" key="8">
    <source>
        <dbReference type="PIRSR" id="PIRSR001399-1"/>
    </source>
</evidence>
<dbReference type="PANTHER" id="PTHR21272">
    <property type="entry name" value="CATABOLIC 3-DEHYDROQUINASE"/>
    <property type="match status" value="1"/>
</dbReference>
<proteinExistence type="inferred from homology"/>
<accession>A0A7V5LI74</accession>
<dbReference type="PANTHER" id="PTHR21272:SF3">
    <property type="entry name" value="CATABOLIC 3-DEHYDROQUINASE"/>
    <property type="match status" value="1"/>
</dbReference>
<gene>
    <name evidence="7 11" type="primary">aroQ</name>
    <name evidence="11" type="ORF">ENL21_01450</name>
</gene>
<evidence type="ECO:0000256" key="6">
    <source>
        <dbReference type="ARBA" id="ARBA00023239"/>
    </source>
</evidence>
<dbReference type="GO" id="GO:0009423">
    <property type="term" value="P:chorismate biosynthetic process"/>
    <property type="evidence" value="ECO:0007669"/>
    <property type="project" value="UniProtKB-UniRule"/>
</dbReference>
<dbReference type="GO" id="GO:0003855">
    <property type="term" value="F:3-dehydroquinate dehydratase activity"/>
    <property type="evidence" value="ECO:0007669"/>
    <property type="project" value="UniProtKB-UniRule"/>
</dbReference>
<feature type="binding site" evidence="7 9">
    <location>
        <position position="84"/>
    </location>
    <ligand>
        <name>substrate</name>
    </ligand>
</feature>
<comment type="pathway">
    <text evidence="2 7">Metabolic intermediate biosynthesis; chorismate biosynthesis; chorismate from D-erythrose 4-phosphate and phosphoenolpyruvate: step 3/7.</text>
</comment>
<keyword evidence="7" id="KW-0028">Amino-acid biosynthesis</keyword>
<dbReference type="InterPro" id="IPR001874">
    <property type="entry name" value="DHquinase_II"/>
</dbReference>
<evidence type="ECO:0000256" key="7">
    <source>
        <dbReference type="HAMAP-Rule" id="MF_00169"/>
    </source>
</evidence>
<comment type="function">
    <text evidence="7">Catalyzes a trans-dehydration via an enolate intermediate.</text>
</comment>
<dbReference type="AlphaFoldDB" id="A0A7V5LI74"/>
<feature type="binding site" evidence="7 9">
    <location>
        <position position="108"/>
    </location>
    <ligand>
        <name>substrate</name>
    </ligand>
</feature>
<evidence type="ECO:0000313" key="11">
    <source>
        <dbReference type="EMBL" id="HHE54417.1"/>
    </source>
</evidence>
<evidence type="ECO:0000256" key="1">
    <source>
        <dbReference type="ARBA" id="ARBA00001864"/>
    </source>
</evidence>
<dbReference type="NCBIfam" id="NF003807">
    <property type="entry name" value="PRK05395.1-4"/>
    <property type="match status" value="1"/>
</dbReference>
<comment type="caution">
    <text evidence="11">The sequence shown here is derived from an EMBL/GenBank/DDBJ whole genome shotgun (WGS) entry which is preliminary data.</text>
</comment>
<dbReference type="Gene3D" id="3.40.50.9100">
    <property type="entry name" value="Dehydroquinase, class II"/>
    <property type="match status" value="1"/>
</dbReference>
<evidence type="ECO:0000256" key="9">
    <source>
        <dbReference type="PIRSR" id="PIRSR001399-2"/>
    </source>
</evidence>